<keyword evidence="12" id="KW-0966">Cell projection</keyword>
<keyword evidence="9" id="KW-0206">Cytoskeleton</keyword>
<feature type="coiled-coil region" evidence="14">
    <location>
        <begin position="290"/>
        <end position="438"/>
    </location>
</feature>
<evidence type="ECO:0000256" key="8">
    <source>
        <dbReference type="ARBA" id="ARBA00023069"/>
    </source>
</evidence>
<keyword evidence="6" id="KW-0282">Flagellum</keyword>
<sequence>MALSGAEKKKMGIELENRKKWETVEIERLNIDNKSKYRNFQRCMDRQQKDQQDDDDRKNKITKDLKQEQDIRDQQLLAAELNKITQDEMYQLRRRQILRNMEPELQELAARLKAAYVQKAVTVQLAEKEAQRLDEEVKKKQARDVMLAAVITDEEMREEEMMKDMKQKEQYRIALQDQMIYKEKCRRYEYEEFLRDKKLRDDYIKRMNDEAERQIQEEKCRKQKFREEEMKFKEAQQVWKDKKRRELEEEDKNIQDYLSTKTSDAKERREEQERKEAAKNAVIESIGQKLYQLQKTNQERQELIQQLAEQQQKEKEDDRYRRDIEKIETQKINTRICLFKQMQEHEEIRRKEEENDARYRKQMAEKMAEDERLELMTAERKKRRMIEIKHEVEEMIKQRRQKRAEEIQLLIKLQEEEIKAEEERKRLVEEEKRIMLKEHARNIIGFIPSRIVHPDELQKLACEAECEEKEK</sequence>
<dbReference type="GeneID" id="108738629"/>
<dbReference type="InterPro" id="IPR026504">
    <property type="entry name" value="MNS1"/>
</dbReference>
<reference evidence="18" key="1">
    <citation type="submission" date="2025-08" db="UniProtKB">
        <authorList>
            <consortium name="RefSeq"/>
        </authorList>
    </citation>
    <scope>IDENTIFICATION</scope>
    <source>
        <tissue evidence="18">Entire body</tissue>
    </source>
</reference>
<keyword evidence="7 14" id="KW-0175">Coiled coil</keyword>
<evidence type="ECO:0000256" key="4">
    <source>
        <dbReference type="ARBA" id="ARBA00014813"/>
    </source>
</evidence>
<dbReference type="GO" id="GO:0044782">
    <property type="term" value="P:cilium organization"/>
    <property type="evidence" value="ECO:0007669"/>
    <property type="project" value="TreeGrafter"/>
</dbReference>
<evidence type="ECO:0000256" key="2">
    <source>
        <dbReference type="ARBA" id="ARBA00004611"/>
    </source>
</evidence>
<keyword evidence="10" id="KW-0539">Nucleus</keyword>
<evidence type="ECO:0000256" key="3">
    <source>
        <dbReference type="ARBA" id="ARBA00009158"/>
    </source>
</evidence>
<comment type="subcellular location">
    <subcellularLocation>
        <location evidence="2">Cytoplasm</location>
        <location evidence="2">Cytoskeleton</location>
        <location evidence="2">Flagellum axoneme</location>
    </subcellularLocation>
    <subcellularLocation>
        <location evidence="1">Nucleus</location>
    </subcellularLocation>
</comment>
<dbReference type="GO" id="GO:0005634">
    <property type="term" value="C:nucleus"/>
    <property type="evidence" value="ECO:0007669"/>
    <property type="project" value="UniProtKB-SubCell"/>
</dbReference>
<dbReference type="PANTHER" id="PTHR19265:SF0">
    <property type="entry name" value="MEIOSIS-SPECIFIC NUCLEAR STRUCTURAL PROTEIN 1"/>
    <property type="match status" value="1"/>
</dbReference>
<evidence type="ECO:0000256" key="7">
    <source>
        <dbReference type="ARBA" id="ARBA00023054"/>
    </source>
</evidence>
<dbReference type="Pfam" id="PF13868">
    <property type="entry name" value="TPH"/>
    <property type="match status" value="1"/>
</dbReference>
<evidence type="ECO:0000256" key="5">
    <source>
        <dbReference type="ARBA" id="ARBA00022490"/>
    </source>
</evidence>
<dbReference type="AlphaFoldDB" id="A0A1W4WUS6"/>
<dbReference type="STRING" id="224129.A0A1W4WUS6"/>
<evidence type="ECO:0000256" key="10">
    <source>
        <dbReference type="ARBA" id="ARBA00023242"/>
    </source>
</evidence>
<comment type="similarity">
    <text evidence="3">Belongs to the MNS1 family.</text>
</comment>
<feature type="region of interest" description="Disordered" evidence="15">
    <location>
        <begin position="254"/>
        <end position="278"/>
    </location>
</feature>
<evidence type="ECO:0000256" key="13">
    <source>
        <dbReference type="ARBA" id="ARBA00046114"/>
    </source>
</evidence>
<evidence type="ECO:0000313" key="17">
    <source>
        <dbReference type="Proteomes" id="UP000192223"/>
    </source>
</evidence>
<feature type="compositionally biased region" description="Basic and acidic residues" evidence="15">
    <location>
        <begin position="263"/>
        <end position="278"/>
    </location>
</feature>
<gene>
    <name evidence="18" type="primary">LOC108738629</name>
</gene>
<evidence type="ECO:0000256" key="12">
    <source>
        <dbReference type="ARBA" id="ARBA00023273"/>
    </source>
</evidence>
<dbReference type="InterPro" id="IPR043597">
    <property type="entry name" value="TPH_dom"/>
</dbReference>
<evidence type="ECO:0000256" key="11">
    <source>
        <dbReference type="ARBA" id="ARBA00023254"/>
    </source>
</evidence>
<evidence type="ECO:0000256" key="9">
    <source>
        <dbReference type="ARBA" id="ARBA00023212"/>
    </source>
</evidence>
<keyword evidence="8" id="KW-0969">Cilium</keyword>
<evidence type="ECO:0000313" key="18">
    <source>
        <dbReference type="RefSeq" id="XP_018327634.1"/>
    </source>
</evidence>
<proteinExistence type="inferred from homology"/>
<keyword evidence="11" id="KW-0469">Meiosis</keyword>
<dbReference type="KEGG" id="apln:108738629"/>
<evidence type="ECO:0000256" key="15">
    <source>
        <dbReference type="SAM" id="MobiDB-lite"/>
    </source>
</evidence>
<evidence type="ECO:0000259" key="16">
    <source>
        <dbReference type="Pfam" id="PF13868"/>
    </source>
</evidence>
<protein>
    <recommendedName>
        <fullName evidence="4">Meiosis-specific nuclear structural protein 1</fullName>
    </recommendedName>
</protein>
<dbReference type="RefSeq" id="XP_018327634.1">
    <property type="nucleotide sequence ID" value="XM_018472132.1"/>
</dbReference>
<dbReference type="OrthoDB" id="197839at2759"/>
<feature type="domain" description="Trichohyalin-plectin-homology" evidence="16">
    <location>
        <begin position="98"/>
        <end position="448"/>
    </location>
</feature>
<keyword evidence="5" id="KW-0963">Cytoplasm</keyword>
<keyword evidence="17" id="KW-1185">Reference proteome</keyword>
<dbReference type="InParanoid" id="A0A1W4WUS6"/>
<comment type="function">
    <text evidence="13">Microtubule inner protein (MIP) part of the dynein-decorated doublet microtubules (DMTs) in cilia axoneme, which is required for motile cilia beating. May play a role in the control of meiotic division and germ cell differentiation through regulation of pairing and recombination during meiosis. Required for sperm flagella assembly. May play a role in the assembly and function of the outer dynein arm-docking complex (ODA-DC). ODA-DC mediates outer dynein arms (ODA) binding onto the axonemal doublet microtubules.</text>
</comment>
<evidence type="ECO:0000256" key="14">
    <source>
        <dbReference type="SAM" id="Coils"/>
    </source>
</evidence>
<accession>A0A1W4WUS6</accession>
<dbReference type="GO" id="GO:0051321">
    <property type="term" value="P:meiotic cell cycle"/>
    <property type="evidence" value="ECO:0007669"/>
    <property type="project" value="UniProtKB-KW"/>
</dbReference>
<evidence type="ECO:0000256" key="1">
    <source>
        <dbReference type="ARBA" id="ARBA00004123"/>
    </source>
</evidence>
<organism evidence="17 18">
    <name type="scientific">Agrilus planipennis</name>
    <name type="common">Emerald ash borer</name>
    <name type="synonym">Agrilus marcopoli</name>
    <dbReference type="NCBI Taxonomy" id="224129"/>
    <lineage>
        <taxon>Eukaryota</taxon>
        <taxon>Metazoa</taxon>
        <taxon>Ecdysozoa</taxon>
        <taxon>Arthropoda</taxon>
        <taxon>Hexapoda</taxon>
        <taxon>Insecta</taxon>
        <taxon>Pterygota</taxon>
        <taxon>Neoptera</taxon>
        <taxon>Endopterygota</taxon>
        <taxon>Coleoptera</taxon>
        <taxon>Polyphaga</taxon>
        <taxon>Elateriformia</taxon>
        <taxon>Buprestoidea</taxon>
        <taxon>Buprestidae</taxon>
        <taxon>Agrilinae</taxon>
        <taxon>Agrilus</taxon>
    </lineage>
</organism>
<name>A0A1W4WUS6_AGRPL</name>
<evidence type="ECO:0000256" key="6">
    <source>
        <dbReference type="ARBA" id="ARBA00022846"/>
    </source>
</evidence>
<dbReference type="GO" id="GO:0031514">
    <property type="term" value="C:motile cilium"/>
    <property type="evidence" value="ECO:0007669"/>
    <property type="project" value="TreeGrafter"/>
</dbReference>
<dbReference type="Proteomes" id="UP000192223">
    <property type="component" value="Unplaced"/>
</dbReference>
<dbReference type="PANTHER" id="PTHR19265">
    <property type="entry name" value="MEIOSIS-SPECIFIC NUCLEAR STRUCTURAL PROTEIN 1"/>
    <property type="match status" value="1"/>
</dbReference>